<evidence type="ECO:0000313" key="3">
    <source>
        <dbReference type="EMBL" id="MFC5345102.1"/>
    </source>
</evidence>
<accession>A0ABW0FTT1</accession>
<gene>
    <name evidence="3" type="ORF">ACFPIE_14350</name>
</gene>
<dbReference type="Gene3D" id="2.40.160.20">
    <property type="match status" value="1"/>
</dbReference>
<feature type="non-terminal residue" evidence="3">
    <location>
        <position position="1"/>
    </location>
</feature>
<comment type="caution">
    <text evidence="3">The sequence shown here is derived from an EMBL/GenBank/DDBJ whole genome shotgun (WGS) entry which is preliminary data.</text>
</comment>
<proteinExistence type="predicted"/>
<name>A0ABW0FTT1_9CAUL</name>
<feature type="non-terminal residue" evidence="3">
    <location>
        <position position="231"/>
    </location>
</feature>
<evidence type="ECO:0000313" key="4">
    <source>
        <dbReference type="Proteomes" id="UP001596152"/>
    </source>
</evidence>
<dbReference type="RefSeq" id="WP_376866976.1">
    <property type="nucleotide sequence ID" value="NZ_JBHSLF010000029.1"/>
</dbReference>
<dbReference type="InterPro" id="IPR011250">
    <property type="entry name" value="OMP/PagP_B-barrel"/>
</dbReference>
<protein>
    <submittedName>
        <fullName evidence="3">Outer membrane protein</fullName>
    </submittedName>
</protein>
<dbReference type="Proteomes" id="UP001596152">
    <property type="component" value="Unassembled WGS sequence"/>
</dbReference>
<dbReference type="InterPro" id="IPR027385">
    <property type="entry name" value="Beta-barrel_OMP"/>
</dbReference>
<keyword evidence="4" id="KW-1185">Reference proteome</keyword>
<sequence length="231" mass="24567">AGAASAEPDGWYGAIDAGYHVIDDINLEASGNGVNWKAEMNDGWAAFARLGYRFNPNWRVELEGGYRSGDIGRIRHSTGSVPSGVCNVSPAVGPCHSPEGDIESTTLMANVIYDIGGEYWGIRPFVGLGVGVNRVNTDFVGTIRGQRTVAIAADDTSTKFAAQALAGLSYAVGDRTNIDLTYRYLTGDMEFATFTNSALPVNNYGTFGGDYDQSHTVTLGLRYAFGGETAP</sequence>
<dbReference type="EMBL" id="JBHSLF010000029">
    <property type="protein sequence ID" value="MFC5345102.1"/>
    <property type="molecule type" value="Genomic_DNA"/>
</dbReference>
<reference evidence="4" key="1">
    <citation type="journal article" date="2019" name="Int. J. Syst. Evol. Microbiol.">
        <title>The Global Catalogue of Microorganisms (GCM) 10K type strain sequencing project: providing services to taxonomists for standard genome sequencing and annotation.</title>
        <authorList>
            <consortium name="The Broad Institute Genomics Platform"/>
            <consortium name="The Broad Institute Genome Sequencing Center for Infectious Disease"/>
            <person name="Wu L."/>
            <person name="Ma J."/>
        </authorList>
    </citation>
    <scope>NUCLEOTIDE SEQUENCE [LARGE SCALE GENOMIC DNA]</scope>
    <source>
        <strain evidence="4">JCM 12125</strain>
    </source>
</reference>
<feature type="domain" description="Outer membrane protein beta-barrel" evidence="2">
    <location>
        <begin position="3"/>
        <end position="225"/>
    </location>
</feature>
<dbReference type="Pfam" id="PF13505">
    <property type="entry name" value="OMP_b-brl"/>
    <property type="match status" value="1"/>
</dbReference>
<evidence type="ECO:0000259" key="2">
    <source>
        <dbReference type="Pfam" id="PF13505"/>
    </source>
</evidence>
<dbReference type="SUPFAM" id="SSF56925">
    <property type="entry name" value="OMPA-like"/>
    <property type="match status" value="1"/>
</dbReference>
<evidence type="ECO:0000256" key="1">
    <source>
        <dbReference type="ARBA" id="ARBA00022729"/>
    </source>
</evidence>
<keyword evidence="1" id="KW-0732">Signal</keyword>
<organism evidence="3 4">
    <name type="scientific">Brevundimonas staleyi</name>
    <dbReference type="NCBI Taxonomy" id="74326"/>
    <lineage>
        <taxon>Bacteria</taxon>
        <taxon>Pseudomonadati</taxon>
        <taxon>Pseudomonadota</taxon>
        <taxon>Alphaproteobacteria</taxon>
        <taxon>Caulobacterales</taxon>
        <taxon>Caulobacteraceae</taxon>
        <taxon>Brevundimonas</taxon>
    </lineage>
</organism>